<sequence length="395" mass="42880">MRNASEHEPGALPRPKGQPGPVTEIRWEEAGEQRSALWRSESGWAPPRRVVIADDKLTADVAYRLAKSGTGMLWRGDFLGARQLLQALGRRIDRGRRPADKDLTAAFRRARSEALTRAQLLGLVLIPLDADYTVPLRRAPDVRLACTETYGPAEGPSVTSLRELIGVIGAHEWRTKGVPVPALGDRIHPHYGVFSPIRGEYLELVRSAPLPADSLAFDIGVGTGVLAAILARRGVNRVVGTDQDPRALACARENIERLGLGDRVDIVQADLFPPGRAPLVVCNPPWIPATAVTSTDFAVYDPDSRMLRGFLAGLADHLEPAGEGWLIISDIAELLGLRSRAELLGIIEDAGLEVVDRLDTRPTHARASDASDPLHAARSAEVTSLWRLRARSAEA</sequence>
<evidence type="ECO:0000313" key="4">
    <source>
        <dbReference type="Proteomes" id="UP000297866"/>
    </source>
</evidence>
<evidence type="ECO:0000259" key="2">
    <source>
        <dbReference type="Pfam" id="PF05175"/>
    </source>
</evidence>
<dbReference type="OrthoDB" id="267914at2"/>
<name>A0A4R8UGT4_9MICO</name>
<dbReference type="GO" id="GO:0003676">
    <property type="term" value="F:nucleic acid binding"/>
    <property type="evidence" value="ECO:0007669"/>
    <property type="project" value="InterPro"/>
</dbReference>
<dbReference type="InterPro" id="IPR007848">
    <property type="entry name" value="Small_mtfrase_dom"/>
</dbReference>
<feature type="region of interest" description="Disordered" evidence="1">
    <location>
        <begin position="1"/>
        <end position="21"/>
    </location>
</feature>
<dbReference type="Gene3D" id="3.40.50.150">
    <property type="entry name" value="Vaccinia Virus protein VP39"/>
    <property type="match status" value="1"/>
</dbReference>
<feature type="domain" description="Methyltransferase small" evidence="2">
    <location>
        <begin position="213"/>
        <end position="293"/>
    </location>
</feature>
<evidence type="ECO:0000313" key="3">
    <source>
        <dbReference type="EMBL" id="TFB52256.1"/>
    </source>
</evidence>
<reference evidence="3 4" key="1">
    <citation type="submission" date="2019-03" db="EMBL/GenBank/DDBJ databases">
        <title>Genomics of glacier-inhabiting Cryobacterium strains.</title>
        <authorList>
            <person name="Liu Q."/>
            <person name="Xin Y.-H."/>
        </authorList>
    </citation>
    <scope>NUCLEOTIDE SEQUENCE [LARGE SCALE GENOMIC DNA]</scope>
    <source>
        <strain evidence="3 4">Sr47</strain>
    </source>
</reference>
<keyword evidence="3" id="KW-0808">Transferase</keyword>
<dbReference type="Proteomes" id="UP000297866">
    <property type="component" value="Unassembled WGS sequence"/>
</dbReference>
<dbReference type="EMBL" id="SOEZ01000037">
    <property type="protein sequence ID" value="TFB52256.1"/>
    <property type="molecule type" value="Genomic_DNA"/>
</dbReference>
<evidence type="ECO:0000256" key="1">
    <source>
        <dbReference type="SAM" id="MobiDB-lite"/>
    </source>
</evidence>
<dbReference type="GO" id="GO:0036009">
    <property type="term" value="F:protein-glutamine N-methyltransferase activity"/>
    <property type="evidence" value="ECO:0007669"/>
    <property type="project" value="TreeGrafter"/>
</dbReference>
<keyword evidence="4" id="KW-1185">Reference proteome</keyword>
<protein>
    <submittedName>
        <fullName evidence="3">Class I SAM-dependent methyltransferase</fullName>
    </submittedName>
</protein>
<proteinExistence type="predicted"/>
<dbReference type="AlphaFoldDB" id="A0A4R8UGT4"/>
<dbReference type="Pfam" id="PF05175">
    <property type="entry name" value="MTS"/>
    <property type="match status" value="1"/>
</dbReference>
<dbReference type="CDD" id="cd02440">
    <property type="entry name" value="AdoMet_MTases"/>
    <property type="match status" value="1"/>
</dbReference>
<dbReference type="RefSeq" id="WP_134489498.1">
    <property type="nucleotide sequence ID" value="NZ_SOEZ01000037.1"/>
</dbReference>
<dbReference type="GO" id="GO:0032259">
    <property type="term" value="P:methylation"/>
    <property type="evidence" value="ECO:0007669"/>
    <property type="project" value="UniProtKB-KW"/>
</dbReference>
<dbReference type="InterPro" id="IPR050320">
    <property type="entry name" value="N5-glutamine_MTase"/>
</dbReference>
<organism evidence="3 4">
    <name type="scientific">Cryobacterium tagatosivorans</name>
    <dbReference type="NCBI Taxonomy" id="1259199"/>
    <lineage>
        <taxon>Bacteria</taxon>
        <taxon>Bacillati</taxon>
        <taxon>Actinomycetota</taxon>
        <taxon>Actinomycetes</taxon>
        <taxon>Micrococcales</taxon>
        <taxon>Microbacteriaceae</taxon>
        <taxon>Cryobacterium</taxon>
    </lineage>
</organism>
<dbReference type="PANTHER" id="PTHR18895:SF74">
    <property type="entry name" value="MTRF1L RELEASE FACTOR GLUTAMINE METHYLTRANSFERASE"/>
    <property type="match status" value="1"/>
</dbReference>
<dbReference type="InterPro" id="IPR029063">
    <property type="entry name" value="SAM-dependent_MTases_sf"/>
</dbReference>
<dbReference type="SUPFAM" id="SSF53335">
    <property type="entry name" value="S-adenosyl-L-methionine-dependent methyltransferases"/>
    <property type="match status" value="1"/>
</dbReference>
<dbReference type="PANTHER" id="PTHR18895">
    <property type="entry name" value="HEMK METHYLTRANSFERASE"/>
    <property type="match status" value="1"/>
</dbReference>
<keyword evidence="3" id="KW-0489">Methyltransferase</keyword>
<comment type="caution">
    <text evidence="3">The sequence shown here is derived from an EMBL/GenBank/DDBJ whole genome shotgun (WGS) entry which is preliminary data.</text>
</comment>
<accession>A0A4R8UGT4</accession>
<gene>
    <name evidence="3" type="ORF">E3O23_06980</name>
</gene>
<dbReference type="PROSITE" id="PS00092">
    <property type="entry name" value="N6_MTASE"/>
    <property type="match status" value="1"/>
</dbReference>
<dbReference type="InterPro" id="IPR002052">
    <property type="entry name" value="DNA_methylase_N6_adenine_CS"/>
</dbReference>